<evidence type="ECO:0000313" key="3">
    <source>
        <dbReference type="EMBL" id="VDO17924.1"/>
    </source>
</evidence>
<evidence type="ECO:0000313" key="5">
    <source>
        <dbReference type="WBParaSite" id="BTMF_0000602801-mRNA-1"/>
    </source>
</evidence>
<dbReference type="PANTHER" id="PTHR11451:SF46">
    <property type="entry name" value="THREONINE--TRNA LIGASE"/>
    <property type="match status" value="1"/>
</dbReference>
<dbReference type="Gene3D" id="3.40.50.800">
    <property type="entry name" value="Anticodon-binding domain"/>
    <property type="match status" value="1"/>
</dbReference>
<name>A0A0R3QI04_9BILA</name>
<dbReference type="InterPro" id="IPR036621">
    <property type="entry name" value="Anticodon-bd_dom_sf"/>
</dbReference>
<dbReference type="EMBL" id="UZAG01005603">
    <property type="protein sequence ID" value="VDO17924.1"/>
    <property type="molecule type" value="Genomic_DNA"/>
</dbReference>
<gene>
    <name evidence="3" type="ORF">BTMF_LOCUS5285</name>
</gene>
<dbReference type="Proteomes" id="UP000280834">
    <property type="component" value="Unassembled WGS sequence"/>
</dbReference>
<reference evidence="3 4" key="2">
    <citation type="submission" date="2018-11" db="EMBL/GenBank/DDBJ databases">
        <authorList>
            <consortium name="Pathogen Informatics"/>
        </authorList>
    </citation>
    <scope>NUCLEOTIDE SEQUENCE [LARGE SCALE GENOMIC DNA]</scope>
</reference>
<proteinExistence type="predicted"/>
<dbReference type="PANTHER" id="PTHR11451">
    <property type="entry name" value="THREONINE-TRNA LIGASE"/>
    <property type="match status" value="1"/>
</dbReference>
<dbReference type="SUPFAM" id="SSF52954">
    <property type="entry name" value="Class II aaRS ABD-related"/>
    <property type="match status" value="1"/>
</dbReference>
<evidence type="ECO:0000256" key="1">
    <source>
        <dbReference type="ARBA" id="ARBA00022917"/>
    </source>
</evidence>
<dbReference type="GO" id="GO:0006435">
    <property type="term" value="P:threonyl-tRNA aminoacylation"/>
    <property type="evidence" value="ECO:0007669"/>
    <property type="project" value="TreeGrafter"/>
</dbReference>
<evidence type="ECO:0000259" key="2">
    <source>
        <dbReference type="Pfam" id="PF03129"/>
    </source>
</evidence>
<keyword evidence="1" id="KW-0648">Protein biosynthesis</keyword>
<dbReference type="Pfam" id="PF03129">
    <property type="entry name" value="HGTP_anticodon"/>
    <property type="match status" value="1"/>
</dbReference>
<sequence>MLDIFLNICSIYEAGFEVEFDVDSSDTLNKQIRNAQIAQFNFILVVGPAEARNGTVNVRTRDNAVSSCI</sequence>
<dbReference type="WBParaSite" id="BTMF_0000602801-mRNA-1">
    <property type="protein sequence ID" value="BTMF_0000602801-mRNA-1"/>
    <property type="gene ID" value="BTMF_0000602801"/>
</dbReference>
<dbReference type="STRING" id="42155.A0A0R3QI04"/>
<keyword evidence="4" id="KW-1185">Reference proteome</keyword>
<evidence type="ECO:0000313" key="4">
    <source>
        <dbReference type="Proteomes" id="UP000280834"/>
    </source>
</evidence>
<reference evidence="5" key="1">
    <citation type="submission" date="2017-02" db="UniProtKB">
        <authorList>
            <consortium name="WormBaseParasite"/>
        </authorList>
    </citation>
    <scope>IDENTIFICATION</scope>
</reference>
<protein>
    <submittedName>
        <fullName evidence="5">HGTP_anticodon domain-containing protein</fullName>
    </submittedName>
</protein>
<feature type="domain" description="Anticodon-binding" evidence="2">
    <location>
        <begin position="13"/>
        <end position="64"/>
    </location>
</feature>
<dbReference type="GO" id="GO:0004829">
    <property type="term" value="F:threonine-tRNA ligase activity"/>
    <property type="evidence" value="ECO:0007669"/>
    <property type="project" value="TreeGrafter"/>
</dbReference>
<organism evidence="5">
    <name type="scientific">Brugia timori</name>
    <dbReference type="NCBI Taxonomy" id="42155"/>
    <lineage>
        <taxon>Eukaryota</taxon>
        <taxon>Metazoa</taxon>
        <taxon>Ecdysozoa</taxon>
        <taxon>Nematoda</taxon>
        <taxon>Chromadorea</taxon>
        <taxon>Rhabditida</taxon>
        <taxon>Spirurina</taxon>
        <taxon>Spiruromorpha</taxon>
        <taxon>Filarioidea</taxon>
        <taxon>Onchocercidae</taxon>
        <taxon>Brugia</taxon>
    </lineage>
</organism>
<dbReference type="InterPro" id="IPR004154">
    <property type="entry name" value="Anticodon-bd"/>
</dbReference>
<dbReference type="GO" id="GO:0005739">
    <property type="term" value="C:mitochondrion"/>
    <property type="evidence" value="ECO:0007669"/>
    <property type="project" value="TreeGrafter"/>
</dbReference>
<accession>A0A0R3QI04</accession>
<dbReference type="AlphaFoldDB" id="A0A0R3QI04"/>